<gene>
    <name evidence="7" type="ORF">PHJA_000558900</name>
</gene>
<evidence type="ECO:0000313" key="7">
    <source>
        <dbReference type="EMBL" id="GFP84152.1"/>
    </source>
</evidence>
<dbReference type="GO" id="GO:0008270">
    <property type="term" value="F:zinc ion binding"/>
    <property type="evidence" value="ECO:0007669"/>
    <property type="project" value="UniProtKB-KW"/>
</dbReference>
<dbReference type="PANTHER" id="PTHR10131">
    <property type="entry name" value="TNF RECEPTOR ASSOCIATED FACTOR"/>
    <property type="match status" value="1"/>
</dbReference>
<dbReference type="EMBL" id="BMAC01000079">
    <property type="protein sequence ID" value="GFP84152.1"/>
    <property type="molecule type" value="Genomic_DNA"/>
</dbReference>
<feature type="compositionally biased region" description="Basic and acidic residues" evidence="5">
    <location>
        <begin position="553"/>
        <end position="568"/>
    </location>
</feature>
<sequence>MDPPADDIDLKPEKLEEEKDSGPLFHCEFFDMDIVHKIGQALLPGLASACIDNTIGGLFKTPASVAVDLRREMVDYLIQRSENFVAESVVLEGGPDVDVSVDPYDIIPDFVDDFVSSKRNFFSRVSGWILSEKREDWIDDLVQEMEVNGFWLSSRRDSVAQTLLKNLDFKNSYHCSMSFRSEEDLERHKPNCGFRTMSCENEGCDSSFSAAQMEHHDSTCPFKILPCEQNCVDSIMRREMDRHCITICPMKLVKCPFHAVGCQSTVPQSLVEGHRSESLDNHLIYILKGFHKETPHEDLKERAKEIEKLCSREQLASTRDARSLTNLIKRLEARLGPLKIKPKEEEDNNKDLIDDKKEEAGTKHVRFENPPSEKDELAAASISVQEENPKDSVSPTKVGEPIGKLPKEENLKESPGGDHEKEEKAVNSHSKASDYNDSSHEKGELVDSSTNNVSAHSVQGENLKEITKDDEQMGKLSKEENLIESPERAVSPAETDEQMGKLRKEENSKESLDEDQEKGETINSRSKVDDHNDSDHKKAELVESPKDLGSPAKADEQMGKLPKEESFKESPFQKNEDLVSLKKVDVEMEKKSEEEVVDPIKEEHYVKSTINHEEINESVDEGGKHGGSTARNGVSTKSTNGE</sequence>
<name>A0A830BDE9_9LAMI</name>
<feature type="domain" description="TRAF-type" evidence="6">
    <location>
        <begin position="215"/>
        <end position="272"/>
    </location>
</feature>
<dbReference type="PANTHER" id="PTHR10131:SF161">
    <property type="entry name" value="F26K24.24 PROTEIN"/>
    <property type="match status" value="1"/>
</dbReference>
<protein>
    <submittedName>
        <fullName evidence="7">Tnf receptor-associated factor family protein ddb_g0290931</fullName>
    </submittedName>
</protein>
<dbReference type="Proteomes" id="UP000653305">
    <property type="component" value="Unassembled WGS sequence"/>
</dbReference>
<dbReference type="OrthoDB" id="1737200at2759"/>
<comment type="caution">
    <text evidence="7">The sequence shown here is derived from an EMBL/GenBank/DDBJ whole genome shotgun (WGS) entry which is preliminary data.</text>
</comment>
<accession>A0A830BDE9</accession>
<evidence type="ECO:0000256" key="3">
    <source>
        <dbReference type="ARBA" id="ARBA00022833"/>
    </source>
</evidence>
<keyword evidence="7" id="KW-0675">Receptor</keyword>
<evidence type="ECO:0000313" key="8">
    <source>
        <dbReference type="Proteomes" id="UP000653305"/>
    </source>
</evidence>
<keyword evidence="3 4" id="KW-0862">Zinc</keyword>
<dbReference type="AlphaFoldDB" id="A0A830BDE9"/>
<feature type="region of interest" description="Disordered" evidence="5">
    <location>
        <begin position="340"/>
        <end position="574"/>
    </location>
</feature>
<feature type="zinc finger region" description="TRAF-type" evidence="4">
    <location>
        <begin position="215"/>
        <end position="272"/>
    </location>
</feature>
<evidence type="ECO:0000259" key="6">
    <source>
        <dbReference type="PROSITE" id="PS50145"/>
    </source>
</evidence>
<feature type="compositionally biased region" description="Polar residues" evidence="5">
    <location>
        <begin position="629"/>
        <end position="642"/>
    </location>
</feature>
<feature type="compositionally biased region" description="Basic and acidic residues" evidence="5">
    <location>
        <begin position="405"/>
        <end position="445"/>
    </location>
</feature>
<dbReference type="InterPro" id="IPR013083">
    <property type="entry name" value="Znf_RING/FYVE/PHD"/>
</dbReference>
<keyword evidence="2 4" id="KW-0863">Zinc-finger</keyword>
<feature type="compositionally biased region" description="Basic and acidic residues" evidence="5">
    <location>
        <begin position="588"/>
        <end position="615"/>
    </location>
</feature>
<dbReference type="InterPro" id="IPR001293">
    <property type="entry name" value="Znf_TRAF"/>
</dbReference>
<feature type="compositionally biased region" description="Basic and acidic residues" evidence="5">
    <location>
        <begin position="462"/>
        <end position="487"/>
    </location>
</feature>
<dbReference type="Gene3D" id="3.30.40.10">
    <property type="entry name" value="Zinc/RING finger domain, C3HC4 (zinc finger)"/>
    <property type="match status" value="1"/>
</dbReference>
<feature type="compositionally biased region" description="Polar residues" evidence="5">
    <location>
        <begin position="382"/>
        <end position="395"/>
    </location>
</feature>
<dbReference type="Pfam" id="PF02176">
    <property type="entry name" value="zf-TRAF"/>
    <property type="match status" value="1"/>
</dbReference>
<keyword evidence="1 4" id="KW-0479">Metal-binding</keyword>
<evidence type="ECO:0000256" key="1">
    <source>
        <dbReference type="ARBA" id="ARBA00022723"/>
    </source>
</evidence>
<feature type="compositionally biased region" description="Basic and acidic residues" evidence="5">
    <location>
        <begin position="341"/>
        <end position="377"/>
    </location>
</feature>
<keyword evidence="8" id="KW-1185">Reference proteome</keyword>
<dbReference type="PROSITE" id="PS50145">
    <property type="entry name" value="ZF_TRAF"/>
    <property type="match status" value="1"/>
</dbReference>
<evidence type="ECO:0000256" key="4">
    <source>
        <dbReference type="PROSITE-ProRule" id="PRU00207"/>
    </source>
</evidence>
<reference evidence="7" key="1">
    <citation type="submission" date="2020-07" db="EMBL/GenBank/DDBJ databases">
        <title>Ethylene signaling mediates host invasion by parasitic plants.</title>
        <authorList>
            <person name="Yoshida S."/>
        </authorList>
    </citation>
    <scope>NUCLEOTIDE SEQUENCE</scope>
    <source>
        <strain evidence="7">Okayama</strain>
    </source>
</reference>
<feature type="compositionally biased region" description="Basic and acidic residues" evidence="5">
    <location>
        <begin position="526"/>
        <end position="546"/>
    </location>
</feature>
<feature type="compositionally biased region" description="Polar residues" evidence="5">
    <location>
        <begin position="447"/>
        <end position="460"/>
    </location>
</feature>
<proteinExistence type="predicted"/>
<feature type="compositionally biased region" description="Basic and acidic residues" evidence="5">
    <location>
        <begin position="498"/>
        <end position="511"/>
    </location>
</feature>
<evidence type="ECO:0000256" key="2">
    <source>
        <dbReference type="ARBA" id="ARBA00022771"/>
    </source>
</evidence>
<organism evidence="7 8">
    <name type="scientific">Phtheirospermum japonicum</name>
    <dbReference type="NCBI Taxonomy" id="374723"/>
    <lineage>
        <taxon>Eukaryota</taxon>
        <taxon>Viridiplantae</taxon>
        <taxon>Streptophyta</taxon>
        <taxon>Embryophyta</taxon>
        <taxon>Tracheophyta</taxon>
        <taxon>Spermatophyta</taxon>
        <taxon>Magnoliopsida</taxon>
        <taxon>eudicotyledons</taxon>
        <taxon>Gunneridae</taxon>
        <taxon>Pentapetalae</taxon>
        <taxon>asterids</taxon>
        <taxon>lamiids</taxon>
        <taxon>Lamiales</taxon>
        <taxon>Orobanchaceae</taxon>
        <taxon>Orobanchaceae incertae sedis</taxon>
        <taxon>Phtheirospermum</taxon>
    </lineage>
</organism>
<feature type="region of interest" description="Disordered" evidence="5">
    <location>
        <begin position="588"/>
        <end position="642"/>
    </location>
</feature>
<evidence type="ECO:0000256" key="5">
    <source>
        <dbReference type="SAM" id="MobiDB-lite"/>
    </source>
</evidence>